<name>A0ABX2TGD9_9PROT</name>
<dbReference type="InterPro" id="IPR027417">
    <property type="entry name" value="P-loop_NTPase"/>
</dbReference>
<reference evidence="8 9" key="1">
    <citation type="submission" date="2020-05" db="EMBL/GenBank/DDBJ databases">
        <title>Azospirillum oleiclasticum sp. nov, a nitrogen-fixing and heavy crude oil-emulsifying bacterium isolated from the crude oil of Yumen Oilfield.</title>
        <authorList>
            <person name="Wu D."/>
            <person name="Cai M."/>
            <person name="Zhang X."/>
        </authorList>
    </citation>
    <scope>NUCLEOTIDE SEQUENCE [LARGE SCALE GENOMIC DNA]</scope>
    <source>
        <strain evidence="8 9">ROY-1-1-2</strain>
    </source>
</reference>
<evidence type="ECO:0000256" key="3">
    <source>
        <dbReference type="ARBA" id="ARBA00022741"/>
    </source>
</evidence>
<comment type="similarity">
    <text evidence="1">Belongs to the ABC transporter superfamily.</text>
</comment>
<dbReference type="CDD" id="cd03224">
    <property type="entry name" value="ABC_TM1139_LivF_branched"/>
    <property type="match status" value="1"/>
</dbReference>
<dbReference type="PANTHER" id="PTHR43820:SF6">
    <property type="entry name" value="ABC TRANSPORTER ATP-BINDING PROTEIN"/>
    <property type="match status" value="1"/>
</dbReference>
<dbReference type="EMBL" id="JABFDB010000014">
    <property type="protein sequence ID" value="NYZ22084.1"/>
    <property type="molecule type" value="Genomic_DNA"/>
</dbReference>
<dbReference type="InterPro" id="IPR003593">
    <property type="entry name" value="AAA+_ATPase"/>
</dbReference>
<keyword evidence="2" id="KW-0813">Transport</keyword>
<evidence type="ECO:0000313" key="9">
    <source>
        <dbReference type="Proteomes" id="UP000584642"/>
    </source>
</evidence>
<gene>
    <name evidence="8" type="ORF">HND93_20410</name>
</gene>
<dbReference type="SUPFAM" id="SSF52540">
    <property type="entry name" value="P-loop containing nucleoside triphosphate hydrolases"/>
    <property type="match status" value="1"/>
</dbReference>
<dbReference type="Proteomes" id="UP000584642">
    <property type="component" value="Unassembled WGS sequence"/>
</dbReference>
<keyword evidence="5" id="KW-0029">Amino-acid transport</keyword>
<evidence type="ECO:0000256" key="5">
    <source>
        <dbReference type="ARBA" id="ARBA00022970"/>
    </source>
</evidence>
<evidence type="ECO:0000313" key="8">
    <source>
        <dbReference type="EMBL" id="NYZ22084.1"/>
    </source>
</evidence>
<accession>A0ABX2TGD9</accession>
<dbReference type="InterPro" id="IPR052156">
    <property type="entry name" value="BCAA_Transport_ATP-bd_LivF"/>
</dbReference>
<organism evidence="8 9">
    <name type="scientific">Azospirillum oleiclasticum</name>
    <dbReference type="NCBI Taxonomy" id="2735135"/>
    <lineage>
        <taxon>Bacteria</taxon>
        <taxon>Pseudomonadati</taxon>
        <taxon>Pseudomonadota</taxon>
        <taxon>Alphaproteobacteria</taxon>
        <taxon>Rhodospirillales</taxon>
        <taxon>Azospirillaceae</taxon>
        <taxon>Azospirillum</taxon>
    </lineage>
</organism>
<dbReference type="GO" id="GO:0005524">
    <property type="term" value="F:ATP binding"/>
    <property type="evidence" value="ECO:0007669"/>
    <property type="project" value="UniProtKB-KW"/>
</dbReference>
<dbReference type="PANTHER" id="PTHR43820">
    <property type="entry name" value="HIGH-AFFINITY BRANCHED-CHAIN AMINO ACID TRANSPORT ATP-BINDING PROTEIN LIVF"/>
    <property type="match status" value="1"/>
</dbReference>
<feature type="domain" description="ABC transporter" evidence="7">
    <location>
        <begin position="7"/>
        <end position="240"/>
    </location>
</feature>
<evidence type="ECO:0000256" key="1">
    <source>
        <dbReference type="ARBA" id="ARBA00005417"/>
    </source>
</evidence>
<evidence type="ECO:0000259" key="7">
    <source>
        <dbReference type="PROSITE" id="PS50893"/>
    </source>
</evidence>
<feature type="region of interest" description="Disordered" evidence="6">
    <location>
        <begin position="241"/>
        <end position="288"/>
    </location>
</feature>
<evidence type="ECO:0000256" key="6">
    <source>
        <dbReference type="SAM" id="MobiDB-lite"/>
    </source>
</evidence>
<dbReference type="PROSITE" id="PS50893">
    <property type="entry name" value="ABC_TRANSPORTER_2"/>
    <property type="match status" value="1"/>
</dbReference>
<dbReference type="Gene3D" id="3.40.50.300">
    <property type="entry name" value="P-loop containing nucleotide triphosphate hydrolases"/>
    <property type="match status" value="1"/>
</dbReference>
<keyword evidence="3" id="KW-0547">Nucleotide-binding</keyword>
<keyword evidence="4 8" id="KW-0067">ATP-binding</keyword>
<dbReference type="PROSITE" id="PS00211">
    <property type="entry name" value="ABC_TRANSPORTER_1"/>
    <property type="match status" value="1"/>
</dbReference>
<comment type="caution">
    <text evidence="8">The sequence shown here is derived from an EMBL/GenBank/DDBJ whole genome shotgun (WGS) entry which is preliminary data.</text>
</comment>
<protein>
    <submittedName>
        <fullName evidence="8">ABC transporter ATP-binding protein</fullName>
    </submittedName>
</protein>
<evidence type="ECO:0000256" key="2">
    <source>
        <dbReference type="ARBA" id="ARBA00022448"/>
    </source>
</evidence>
<sequence>MVEVVLARTEALRVCYGRVAALHDVSVTIREGQIVTVVGANGAGKTTLLCALMGLLPHTGRIEFPQWPTAALTVGERIRAGVCLVPETRDLFGTMPVEDNLRLGGFSRRRDKAYSASRTLEEVYTLFPRLKERRRQSANTLSGGERQMLALGRALMAKPKLLMLDEPSLGLAPLVTKEIIAAIAGLRDRNVSILLIEQNARAALAVADYAYVMETGTVTLEGPADAVARDQRVVESYLGARRREDPAVAPAPQDRPAAEERTATTSSIGDRRFAAPVRQGRAGQGSVA</sequence>
<dbReference type="InterPro" id="IPR003439">
    <property type="entry name" value="ABC_transporter-like_ATP-bd"/>
</dbReference>
<dbReference type="Pfam" id="PF00005">
    <property type="entry name" value="ABC_tran"/>
    <property type="match status" value="1"/>
</dbReference>
<dbReference type="RefSeq" id="WP_180283849.1">
    <property type="nucleotide sequence ID" value="NZ_JABFDB010000014.1"/>
</dbReference>
<proteinExistence type="inferred from homology"/>
<dbReference type="SMART" id="SM00382">
    <property type="entry name" value="AAA"/>
    <property type="match status" value="1"/>
</dbReference>
<dbReference type="InterPro" id="IPR017871">
    <property type="entry name" value="ABC_transporter-like_CS"/>
</dbReference>
<evidence type="ECO:0000256" key="4">
    <source>
        <dbReference type="ARBA" id="ARBA00022840"/>
    </source>
</evidence>
<keyword evidence="9" id="KW-1185">Reference proteome</keyword>